<evidence type="ECO:0000256" key="4">
    <source>
        <dbReference type="ARBA" id="ARBA00022691"/>
    </source>
</evidence>
<comment type="subcellular location">
    <subcellularLocation>
        <location evidence="1">Nucleus</location>
    </subcellularLocation>
</comment>
<gene>
    <name evidence="10" type="ORF">RCO7_05604</name>
</gene>
<sequence length="378" mass="43934">MGAFALARWFKDWGIYSLTIAPRRTISYPPSNISLHYAEHFTSAKTSRPQFCPLRLKMELTSPSRMPLPVRPEHQTNHPPPPDYIEYGRSYSGFRKGKYMFPIDDNEMDRMDIYHKFFSVARREALHSTPFIENYDKGPRVLDLGCGTGIWAIDMAEKYHHRNVEVKGIDLAVIQPARIPPGLVFSQRDIESPWWWCEVDSWDLIHMRMLAGSISSWQDTYTQIFRHLKPQFGWLEHVEIDMEPRCDDGTLPADSSIIQWTKLLFDATAQAYRPLQYNHRTGAMLQEVGFVDINEQIIKVPLNPWENDPQLKDIGRWYNLGLTQGLDALTTAPLTRMFGWSKVDVDRLVANVKREICSKKLHVYCNMHIWIARRPADA</sequence>
<keyword evidence="5" id="KW-0805">Transcription regulation</keyword>
<dbReference type="STRING" id="914237.A0A1E1L0B3"/>
<evidence type="ECO:0000313" key="11">
    <source>
        <dbReference type="Proteomes" id="UP000178129"/>
    </source>
</evidence>
<organism evidence="10 11">
    <name type="scientific">Rhynchosporium graminicola</name>
    <dbReference type="NCBI Taxonomy" id="2792576"/>
    <lineage>
        <taxon>Eukaryota</taxon>
        <taxon>Fungi</taxon>
        <taxon>Dikarya</taxon>
        <taxon>Ascomycota</taxon>
        <taxon>Pezizomycotina</taxon>
        <taxon>Leotiomycetes</taxon>
        <taxon>Helotiales</taxon>
        <taxon>Ploettnerulaceae</taxon>
        <taxon>Rhynchosporium</taxon>
    </lineage>
</organism>
<evidence type="ECO:0000256" key="6">
    <source>
        <dbReference type="ARBA" id="ARBA00023163"/>
    </source>
</evidence>
<dbReference type="AlphaFoldDB" id="A0A1E1L0B3"/>
<comment type="similarity">
    <text evidence="8">Belongs to the methyltransferase superfamily. LaeA methyltransferase family.</text>
</comment>
<evidence type="ECO:0000256" key="9">
    <source>
        <dbReference type="ARBA" id="ARBA00047870"/>
    </source>
</evidence>
<dbReference type="InParanoid" id="A0A1E1L0B3"/>
<keyword evidence="11" id="KW-1185">Reference proteome</keyword>
<evidence type="ECO:0000256" key="8">
    <source>
        <dbReference type="ARBA" id="ARBA00038158"/>
    </source>
</evidence>
<dbReference type="Pfam" id="PF13489">
    <property type="entry name" value="Methyltransf_23"/>
    <property type="match status" value="1"/>
</dbReference>
<dbReference type="GO" id="GO:0008168">
    <property type="term" value="F:methyltransferase activity"/>
    <property type="evidence" value="ECO:0007669"/>
    <property type="project" value="UniProtKB-KW"/>
</dbReference>
<dbReference type="InterPro" id="IPR029063">
    <property type="entry name" value="SAM-dependent_MTases_sf"/>
</dbReference>
<keyword evidence="2 10" id="KW-0489">Methyltransferase</keyword>
<name>A0A1E1L0B3_9HELO</name>
<dbReference type="GO" id="GO:0032259">
    <property type="term" value="P:methylation"/>
    <property type="evidence" value="ECO:0007669"/>
    <property type="project" value="UniProtKB-KW"/>
</dbReference>
<protein>
    <submittedName>
        <fullName evidence="10">Related to methyltransferase</fullName>
    </submittedName>
</protein>
<dbReference type="GO" id="GO:0005634">
    <property type="term" value="C:nucleus"/>
    <property type="evidence" value="ECO:0007669"/>
    <property type="project" value="UniProtKB-SubCell"/>
</dbReference>
<comment type="caution">
    <text evidence="10">The sequence shown here is derived from an EMBL/GenBank/DDBJ whole genome shotgun (WGS) entry which is preliminary data.</text>
</comment>
<accession>A0A1E1L0B3</accession>
<dbReference type="Gene3D" id="3.40.50.150">
    <property type="entry name" value="Vaccinia Virus protein VP39"/>
    <property type="match status" value="1"/>
</dbReference>
<dbReference type="PANTHER" id="PTHR43591:SF30">
    <property type="entry name" value="PROTEIN-METHIONINE METHYLTRANSFERASE LAEA"/>
    <property type="match status" value="1"/>
</dbReference>
<keyword evidence="4" id="KW-0949">S-adenosyl-L-methionine</keyword>
<reference evidence="11" key="1">
    <citation type="submission" date="2016-03" db="EMBL/GenBank/DDBJ databases">
        <authorList>
            <person name="Ploux O."/>
        </authorList>
    </citation>
    <scope>NUCLEOTIDE SEQUENCE [LARGE SCALE GENOMIC DNA]</scope>
    <source>
        <strain evidence="11">UK7</strain>
    </source>
</reference>
<evidence type="ECO:0000256" key="3">
    <source>
        <dbReference type="ARBA" id="ARBA00022679"/>
    </source>
</evidence>
<dbReference type="SUPFAM" id="SSF53335">
    <property type="entry name" value="S-adenosyl-L-methionine-dependent methyltransferases"/>
    <property type="match status" value="1"/>
</dbReference>
<dbReference type="PANTHER" id="PTHR43591">
    <property type="entry name" value="METHYLTRANSFERASE"/>
    <property type="match status" value="1"/>
</dbReference>
<evidence type="ECO:0000256" key="1">
    <source>
        <dbReference type="ARBA" id="ARBA00004123"/>
    </source>
</evidence>
<dbReference type="EMBL" id="FJUW01000030">
    <property type="protein sequence ID" value="CZT03947.1"/>
    <property type="molecule type" value="Genomic_DNA"/>
</dbReference>
<dbReference type="CDD" id="cd02440">
    <property type="entry name" value="AdoMet_MTases"/>
    <property type="match status" value="1"/>
</dbReference>
<keyword evidence="3" id="KW-0808">Transferase</keyword>
<evidence type="ECO:0000256" key="7">
    <source>
        <dbReference type="ARBA" id="ARBA00023242"/>
    </source>
</evidence>
<evidence type="ECO:0000313" key="10">
    <source>
        <dbReference type="EMBL" id="CZT03947.1"/>
    </source>
</evidence>
<keyword evidence="6" id="KW-0804">Transcription</keyword>
<comment type="catalytic activity">
    <reaction evidence="9">
        <text>L-methionyl-[protein] + S-adenosyl-L-methionine = S-methyl-L-methionyl-[protein] + S-adenosyl-L-homocysteine</text>
        <dbReference type="Rhea" id="RHEA:60560"/>
        <dbReference type="Rhea" id="RHEA-COMP:12313"/>
        <dbReference type="Rhea" id="RHEA-COMP:15592"/>
        <dbReference type="ChEBI" id="CHEBI:16044"/>
        <dbReference type="ChEBI" id="CHEBI:57856"/>
        <dbReference type="ChEBI" id="CHEBI:59789"/>
        <dbReference type="ChEBI" id="CHEBI:142742"/>
    </reaction>
    <physiologicalReaction direction="left-to-right" evidence="9">
        <dbReference type="Rhea" id="RHEA:60561"/>
    </physiologicalReaction>
</comment>
<proteinExistence type="inferred from homology"/>
<dbReference type="Proteomes" id="UP000178129">
    <property type="component" value="Unassembled WGS sequence"/>
</dbReference>
<evidence type="ECO:0000256" key="5">
    <source>
        <dbReference type="ARBA" id="ARBA00023015"/>
    </source>
</evidence>
<evidence type="ECO:0000256" key="2">
    <source>
        <dbReference type="ARBA" id="ARBA00022603"/>
    </source>
</evidence>
<keyword evidence="7" id="KW-0539">Nucleus</keyword>